<proteinExistence type="predicted"/>
<keyword evidence="3" id="KW-0472">Membrane</keyword>
<keyword evidence="3" id="KW-0812">Transmembrane</keyword>
<organism evidence="4 5">
    <name type="scientific">Roseimaritima ulvae</name>
    <dbReference type="NCBI Taxonomy" id="980254"/>
    <lineage>
        <taxon>Bacteria</taxon>
        <taxon>Pseudomonadati</taxon>
        <taxon>Planctomycetota</taxon>
        <taxon>Planctomycetia</taxon>
        <taxon>Pirellulales</taxon>
        <taxon>Pirellulaceae</taxon>
        <taxon>Roseimaritima</taxon>
    </lineage>
</organism>
<dbReference type="KEGG" id="rul:UC8_22320"/>
<accession>A0A5B9QS77</accession>
<evidence type="ECO:0000256" key="1">
    <source>
        <dbReference type="SAM" id="Coils"/>
    </source>
</evidence>
<evidence type="ECO:0000313" key="5">
    <source>
        <dbReference type="Proteomes" id="UP000325286"/>
    </source>
</evidence>
<protein>
    <submittedName>
        <fullName evidence="4">Uncharacterized protein</fullName>
    </submittedName>
</protein>
<dbReference type="RefSeq" id="WP_068137970.1">
    <property type="nucleotide sequence ID" value="NZ_CP042914.1"/>
</dbReference>
<gene>
    <name evidence="4" type="ORF">UC8_22320</name>
</gene>
<feature type="transmembrane region" description="Helical" evidence="3">
    <location>
        <begin position="985"/>
        <end position="1002"/>
    </location>
</feature>
<feature type="transmembrane region" description="Helical" evidence="3">
    <location>
        <begin position="2160"/>
        <end position="2186"/>
    </location>
</feature>
<reference evidence="4 5" key="1">
    <citation type="submission" date="2019-08" db="EMBL/GenBank/DDBJ databases">
        <title>Deep-cultivation of Planctomycetes and their phenomic and genomic characterization uncovers novel biology.</title>
        <authorList>
            <person name="Wiegand S."/>
            <person name="Jogler M."/>
            <person name="Boedeker C."/>
            <person name="Pinto D."/>
            <person name="Vollmers J."/>
            <person name="Rivas-Marin E."/>
            <person name="Kohn T."/>
            <person name="Peeters S.H."/>
            <person name="Heuer A."/>
            <person name="Rast P."/>
            <person name="Oberbeckmann S."/>
            <person name="Bunk B."/>
            <person name="Jeske O."/>
            <person name="Meyerdierks A."/>
            <person name="Storesund J.E."/>
            <person name="Kallscheuer N."/>
            <person name="Luecker S."/>
            <person name="Lage O.M."/>
            <person name="Pohl T."/>
            <person name="Merkel B.J."/>
            <person name="Hornburger P."/>
            <person name="Mueller R.-W."/>
            <person name="Bruemmer F."/>
            <person name="Labrenz M."/>
            <person name="Spormann A.M."/>
            <person name="Op den Camp H."/>
            <person name="Overmann J."/>
            <person name="Amann R."/>
            <person name="Jetten M.S.M."/>
            <person name="Mascher T."/>
            <person name="Medema M.H."/>
            <person name="Devos D.P."/>
            <person name="Kaster A.-K."/>
            <person name="Ovreas L."/>
            <person name="Rohde M."/>
            <person name="Galperin M.Y."/>
            <person name="Jogler C."/>
        </authorList>
    </citation>
    <scope>NUCLEOTIDE SEQUENCE [LARGE SCALE GENOMIC DNA]</scope>
    <source>
        <strain evidence="4 5">UC8</strain>
    </source>
</reference>
<feature type="transmembrane region" description="Helical" evidence="3">
    <location>
        <begin position="2130"/>
        <end position="2148"/>
    </location>
</feature>
<feature type="coiled-coil region" evidence="1">
    <location>
        <begin position="70"/>
        <end position="97"/>
    </location>
</feature>
<dbReference type="OrthoDB" id="218745at2"/>
<feature type="region of interest" description="Disordered" evidence="2">
    <location>
        <begin position="1074"/>
        <end position="1097"/>
    </location>
</feature>
<keyword evidence="3" id="KW-1133">Transmembrane helix</keyword>
<feature type="region of interest" description="Disordered" evidence="2">
    <location>
        <begin position="2034"/>
        <end position="2062"/>
    </location>
</feature>
<sequence>MTIGLPLRPAKWLLIQSLTTCLLLISGLVTLAPAQSPRDETESGIRYRRIFVLENQEAKLLPSDYRPVAAEELERLLEEQRQQADQLSDSKPRLNRVLYRVRYDPQTLSLRSPQTTLDIAYSGDQPTRLDLGRVNWAIAAPKLSTAEQANSAARWLTDKDGHSVVALASDTQLDVAWSLAGVELPDQSVRMKLQIPPCARSQMFINLPEAMRLSIDRGVLRELASPPPEAGMTTVDTPLRWYRLELGGLDEVELTVVKIAPPNDQPPLVVRRQSMSYQASAESTLWTAQLTIEATPGGVLPPFTLNQGRTTSIQMKNKPVRWKEVVEEDRVTVHLTSPVPGPRSNVAIPVELTLQGVVQNVAGQPFELPWPQFVGRHRITTTPLVQAQIRTTPSIKITELVAPPQWRLRPTLISEDGARTMIMEGAIGNDFHPPAIQLQGEPDATSAQTSLRLAVEDRVIAARWNASLAVGEKRDPIRIEFERNWRIDSLQIADSGRVIELPSNQRFVTIWPEETDVQAGTLQLRASGERLMRFVDGNNARTIHATWFARLKDCRTQSVAAVLPPQSYRWAAGTVLRGPLMQPSELSPPMLEMLGPLGDGALLFRLENDTTPMLELVRPLPEIDADMRLDVSSDGNEITEVLTFSCKSPSAVASQLLVRCGQRHQRPPFTWSLAEGSAAGWTLPQLQSPDEGQEETWLVTLPAEQRGTLQLTARRHYRVEPSQTIDLPSIAQVPSDENAASISVNQTLVATVAASLHIDQTNGPVQRVPSSQPDAAAQRLRYQPNLPSSIVVTEALSDLVPAVLWEENVDVIASVRWGDSITARYQSDGRQPLQIKHAATLRLIEARLNDQSLDVDAVQSAAGMITIPATGTASQIVLQFDQTAMSSGFVRKWNPPELAVSGVILKKTWRLWPAVDTVAPHFQPWLPLTMAEPGSASRIPILYSSHEDFSDGSRAQWLISAELAWAGAAIVSLLVFAFSWWTARYSATLVLLGVLLCMTWALGSPAWFWVIGGFLVTPAIAAALLSVALQNRKEPYLEPTSSSSDLDFSYARTSVSLFLAWLVLAAGPGHLQGQDPVADNEPTAAASEASANGAGQSNRSAPFSILIPITEEGELAGTHVYVPEQLYGQLFRRTANAAPQAPTLLRRADYRVRISSLTTRASLAKLEARIELETDSIKRPIRLPFPAESVREVDVLADGVGRSIRWLTQENTVSLQLPKPGKTTLRLTLDVPITVDDYGIYSIDFPIPRIGSSTLAFDADTMVDTLAAPTCLGASTVDMMMGDLSAELGPTETLALRWRPVQSNTESVSPPLVRRFLIQATTEQIVGECLMDVSAIINDRGEEVLLDLGSSGTPVILSPSWSVVPELDGSEPQAGRMRLRCSNPKIPPIRLAWETPTAGLPQHAADPALREYTLPAVQIVGATPLGPTFIALNKPPTQTFRMDDTGLVVPMSIERFLGGWNSNVDVIEQAVVAEGQLPKLLVATAPPQPWQCEQIQQLLVRSDDISSPPQLILDYQATVRPGDGASPPMQLAVPNNMRIHQITVAGKDVSASLRRQGGLTRIPLPEWSSADVHQVHLRGSLDVPANGRFAPPLVRLEGVYCADGWYSMARGSNVAVQQIEETPLPPSTPPIATSERLAKSVVPLWGWQLTEEDFTSRPGRLPGQYEVTHNVAETATVQRTELSFESGRWTMETIIHLRPIRGRIDFLTVEIPSRWSEDLTVSSAESWSGQPAADPAKRLIRILPADSTKARHEIRIRSRLVGGDLSQVSVPEVRVLGDGTRRLFVSVPQQIEQTAVEWETTGTRRGPRPDEPVDFLVPREGYQQFEVGGAWSVTMVATTQTPQAAAASTLDVQVFAQPDRPALIICRWDLFPAERSAVQLRLPPQFEVLGQWSAGVPVPLTKPDDAQDHTVTLPLNLSQLAQPVVVLGQVQVADLQRVALPEMLDIPVTETWLTRYDSENSARAHSSAPPWTAATQTQRYEALTESVMVSLERSRDSLANRPTEEVSAWIAPWVSRFPKLNPTSALAVADEVETAADAEDNDATEASAEDPESEAKVTTAEPSPLEVRLTEYLDSVLGTADWAPDDGDAAPLVPAGWTVAQTQRKEHAASFLPAAFVTDTTYPYKQLETLGVGVAVSVLLIILVGYNWSRLARWVQAPAFWLFLMGLVGFAFAPLPVAIALCFVAISSRTLRKTTPKHP</sequence>
<evidence type="ECO:0000256" key="3">
    <source>
        <dbReference type="SAM" id="Phobius"/>
    </source>
</evidence>
<name>A0A5B9QS77_9BACT</name>
<feature type="transmembrane region" description="Helical" evidence="3">
    <location>
        <begin position="957"/>
        <end position="978"/>
    </location>
</feature>
<evidence type="ECO:0000256" key="2">
    <source>
        <dbReference type="SAM" id="MobiDB-lite"/>
    </source>
</evidence>
<keyword evidence="1" id="KW-0175">Coiled coil</keyword>
<dbReference type="EMBL" id="CP042914">
    <property type="protein sequence ID" value="QEG40225.1"/>
    <property type="molecule type" value="Genomic_DNA"/>
</dbReference>
<dbReference type="Proteomes" id="UP000325286">
    <property type="component" value="Chromosome"/>
</dbReference>
<evidence type="ECO:0000313" key="4">
    <source>
        <dbReference type="EMBL" id="QEG40225.1"/>
    </source>
</evidence>
<keyword evidence="5" id="KW-1185">Reference proteome</keyword>
<feature type="compositionally biased region" description="Acidic residues" evidence="2">
    <location>
        <begin position="2034"/>
        <end position="2052"/>
    </location>
</feature>
<feature type="compositionally biased region" description="Low complexity" evidence="2">
    <location>
        <begin position="1084"/>
        <end position="1097"/>
    </location>
</feature>